<dbReference type="InterPro" id="IPR036390">
    <property type="entry name" value="WH_DNA-bd_sf"/>
</dbReference>
<evidence type="ECO:0000313" key="3">
    <source>
        <dbReference type="Proteomes" id="UP001589748"/>
    </source>
</evidence>
<comment type="caution">
    <text evidence="2">The sequence shown here is derived from an EMBL/GenBank/DDBJ whole genome shotgun (WGS) entry which is preliminary data.</text>
</comment>
<dbReference type="Pfam" id="PF12802">
    <property type="entry name" value="MarR_2"/>
    <property type="match status" value="1"/>
</dbReference>
<dbReference type="PANTHER" id="PTHR33164">
    <property type="entry name" value="TRANSCRIPTIONAL REGULATOR, MARR FAMILY"/>
    <property type="match status" value="1"/>
</dbReference>
<organism evidence="2 3">
    <name type="scientific">Kineococcus gynurae</name>
    <dbReference type="NCBI Taxonomy" id="452979"/>
    <lineage>
        <taxon>Bacteria</taxon>
        <taxon>Bacillati</taxon>
        <taxon>Actinomycetota</taxon>
        <taxon>Actinomycetes</taxon>
        <taxon>Kineosporiales</taxon>
        <taxon>Kineosporiaceae</taxon>
        <taxon>Kineococcus</taxon>
    </lineage>
</organism>
<keyword evidence="3" id="KW-1185">Reference proteome</keyword>
<reference evidence="2 3" key="1">
    <citation type="submission" date="2024-09" db="EMBL/GenBank/DDBJ databases">
        <authorList>
            <person name="Sun Q."/>
            <person name="Mori K."/>
        </authorList>
    </citation>
    <scope>NUCLEOTIDE SEQUENCE [LARGE SCALE GENOMIC DNA]</scope>
    <source>
        <strain evidence="2 3">TISTR 1856</strain>
    </source>
</reference>
<proteinExistence type="predicted"/>
<dbReference type="EMBL" id="JBHMDM010000005">
    <property type="protein sequence ID" value="MFB9377657.1"/>
    <property type="molecule type" value="Genomic_DNA"/>
</dbReference>
<dbReference type="SMART" id="SM00347">
    <property type="entry name" value="HTH_MARR"/>
    <property type="match status" value="1"/>
</dbReference>
<sequence>MDEPRWLDDDQQRAWLKLVALTTLLPAALDQQLQRDADLTHAGYMVLAMLSQDPQHRLRMSDVASRTNSSAPRMSHVVRKLEERGWVRRERDPQDGRGLFAVLTEPGMEKLVRTAPGHVEQVRQLIFDVLQPEEVATLEVLGARLLTRLDPDSRFAASGEPGVA</sequence>
<dbReference type="PRINTS" id="PR00598">
    <property type="entry name" value="HTHMARR"/>
</dbReference>
<dbReference type="SUPFAM" id="SSF46785">
    <property type="entry name" value="Winged helix' DNA-binding domain"/>
    <property type="match status" value="1"/>
</dbReference>
<feature type="domain" description="HTH marR-type" evidence="1">
    <location>
        <begin position="1"/>
        <end position="147"/>
    </location>
</feature>
<evidence type="ECO:0000313" key="2">
    <source>
        <dbReference type="EMBL" id="MFB9377657.1"/>
    </source>
</evidence>
<gene>
    <name evidence="2" type="ORF">ACFFVI_11840</name>
</gene>
<dbReference type="Proteomes" id="UP001589748">
    <property type="component" value="Unassembled WGS sequence"/>
</dbReference>
<dbReference type="RefSeq" id="WP_380138754.1">
    <property type="nucleotide sequence ID" value="NZ_JBHLUI010000010.1"/>
</dbReference>
<dbReference type="Gene3D" id="1.10.10.10">
    <property type="entry name" value="Winged helix-like DNA-binding domain superfamily/Winged helix DNA-binding domain"/>
    <property type="match status" value="1"/>
</dbReference>
<dbReference type="PANTHER" id="PTHR33164:SF99">
    <property type="entry name" value="MARR FAMILY REGULATORY PROTEIN"/>
    <property type="match status" value="1"/>
</dbReference>
<name>A0ABV5LU82_9ACTN</name>
<dbReference type="InterPro" id="IPR036388">
    <property type="entry name" value="WH-like_DNA-bd_sf"/>
</dbReference>
<protein>
    <submittedName>
        <fullName evidence="2">MarR family winged helix-turn-helix transcriptional regulator</fullName>
    </submittedName>
</protein>
<dbReference type="InterPro" id="IPR039422">
    <property type="entry name" value="MarR/SlyA-like"/>
</dbReference>
<dbReference type="InterPro" id="IPR000835">
    <property type="entry name" value="HTH_MarR-typ"/>
</dbReference>
<accession>A0ABV5LU82</accession>
<dbReference type="PROSITE" id="PS50995">
    <property type="entry name" value="HTH_MARR_2"/>
    <property type="match status" value="1"/>
</dbReference>
<evidence type="ECO:0000259" key="1">
    <source>
        <dbReference type="PROSITE" id="PS50995"/>
    </source>
</evidence>